<dbReference type="Proteomes" id="UP001178288">
    <property type="component" value="Chromosome"/>
</dbReference>
<dbReference type="GO" id="GO:0019239">
    <property type="term" value="F:deaminase activity"/>
    <property type="evidence" value="ECO:0007669"/>
    <property type="project" value="TreeGrafter"/>
</dbReference>
<dbReference type="Pfam" id="PF01042">
    <property type="entry name" value="Ribonuc_L-PSP"/>
    <property type="match status" value="1"/>
</dbReference>
<name>A0AA95MQ20_9BACI</name>
<dbReference type="PANTHER" id="PTHR11803">
    <property type="entry name" value="2-IMINOBUTANOATE/2-IMINOPROPANOATE DEAMINASE RIDA"/>
    <property type="match status" value="1"/>
</dbReference>
<dbReference type="KEGG" id="nnv:QNH39_25920"/>
<dbReference type="FunFam" id="3.30.1330.40:FF:000001">
    <property type="entry name" value="L-PSP family endoribonuclease"/>
    <property type="match status" value="1"/>
</dbReference>
<dbReference type="AlphaFoldDB" id="A0AA95MQ20"/>
<dbReference type="InterPro" id="IPR035959">
    <property type="entry name" value="RutC-like_sf"/>
</dbReference>
<evidence type="ECO:0000313" key="2">
    <source>
        <dbReference type="EMBL" id="WHY85973.1"/>
    </source>
</evidence>
<dbReference type="PANTHER" id="PTHR11803:SF39">
    <property type="entry name" value="2-IMINOBUTANOATE_2-IMINOPROPANOATE DEAMINASE"/>
    <property type="match status" value="1"/>
</dbReference>
<dbReference type="SUPFAM" id="SSF55298">
    <property type="entry name" value="YjgF-like"/>
    <property type="match status" value="1"/>
</dbReference>
<dbReference type="NCBIfam" id="TIGR00004">
    <property type="entry name" value="Rid family detoxifying hydrolase"/>
    <property type="match status" value="1"/>
</dbReference>
<proteinExistence type="inferred from homology"/>
<protein>
    <submittedName>
        <fullName evidence="2">Rid family detoxifying hydrolase</fullName>
    </submittedName>
</protein>
<gene>
    <name evidence="2" type="ORF">QNH39_25920</name>
</gene>
<dbReference type="RefSeq" id="WP_066093324.1">
    <property type="nucleotide sequence ID" value="NZ_CP126114.1"/>
</dbReference>
<evidence type="ECO:0000313" key="3">
    <source>
        <dbReference type="Proteomes" id="UP001178288"/>
    </source>
</evidence>
<reference evidence="2" key="1">
    <citation type="submission" date="2023-05" db="EMBL/GenBank/DDBJ databases">
        <title>Comparative genomics of Bacillaceae isolates and their secondary metabolite potential.</title>
        <authorList>
            <person name="Song L."/>
            <person name="Nielsen L.J."/>
            <person name="Mohite O."/>
            <person name="Xu X."/>
            <person name="Weber T."/>
            <person name="Kovacs A.T."/>
        </authorList>
    </citation>
    <scope>NUCLEOTIDE SEQUENCE</scope>
    <source>
        <strain evidence="2">XLM17</strain>
    </source>
</reference>
<accession>A0AA95MQ20</accession>
<sequence>MKQAIKTKKAPTPVGSYSQGLQVGNRIYVAGQGPKNQATGKTPVSIEEQTEQVLMNIQHILESAGSSLNDVVKVTAHLADLKDFAQYNQVYQQFFSEPYPVRTTVGSQLDNILVEIDVIAEIME</sequence>
<keyword evidence="2" id="KW-0378">Hydrolase</keyword>
<keyword evidence="3" id="KW-1185">Reference proteome</keyword>
<dbReference type="Gene3D" id="3.30.1330.40">
    <property type="entry name" value="RutC-like"/>
    <property type="match status" value="1"/>
</dbReference>
<dbReference type="InterPro" id="IPR006056">
    <property type="entry name" value="RidA"/>
</dbReference>
<dbReference type="GO" id="GO:0005829">
    <property type="term" value="C:cytosol"/>
    <property type="evidence" value="ECO:0007669"/>
    <property type="project" value="TreeGrafter"/>
</dbReference>
<dbReference type="CDD" id="cd00448">
    <property type="entry name" value="YjgF_YER057c_UK114_family"/>
    <property type="match status" value="1"/>
</dbReference>
<dbReference type="InterPro" id="IPR006175">
    <property type="entry name" value="YjgF/YER057c/UK114"/>
</dbReference>
<evidence type="ECO:0000256" key="1">
    <source>
        <dbReference type="ARBA" id="ARBA00010552"/>
    </source>
</evidence>
<comment type="similarity">
    <text evidence="1">Belongs to the RutC family.</text>
</comment>
<organism evidence="2 3">
    <name type="scientific">Neobacillus novalis</name>
    <dbReference type="NCBI Taxonomy" id="220687"/>
    <lineage>
        <taxon>Bacteria</taxon>
        <taxon>Bacillati</taxon>
        <taxon>Bacillota</taxon>
        <taxon>Bacilli</taxon>
        <taxon>Bacillales</taxon>
        <taxon>Bacillaceae</taxon>
        <taxon>Neobacillus</taxon>
    </lineage>
</organism>
<dbReference type="EMBL" id="CP126114">
    <property type="protein sequence ID" value="WHY85973.1"/>
    <property type="molecule type" value="Genomic_DNA"/>
</dbReference>